<name>A0A1H2AZV3_9MICC</name>
<dbReference type="Gene3D" id="2.130.10.10">
    <property type="entry name" value="YVTN repeat-like/Quinoprotein amine dehydrogenase"/>
    <property type="match status" value="2"/>
</dbReference>
<dbReference type="AlphaFoldDB" id="A0A1H2AZV3"/>
<dbReference type="PROSITE" id="PS51257">
    <property type="entry name" value="PROKAR_LIPOPROTEIN"/>
    <property type="match status" value="1"/>
</dbReference>
<dbReference type="InterPro" id="IPR015943">
    <property type="entry name" value="WD40/YVTN_repeat-like_dom_sf"/>
</dbReference>
<evidence type="ECO:0000256" key="1">
    <source>
        <dbReference type="SAM" id="SignalP"/>
    </source>
</evidence>
<dbReference type="PROSITE" id="PS50095">
    <property type="entry name" value="PLAT"/>
    <property type="match status" value="1"/>
</dbReference>
<proteinExistence type="predicted"/>
<dbReference type="NCBIfam" id="NF038015">
    <property type="entry name" value="AztD"/>
    <property type="match status" value="1"/>
</dbReference>
<evidence type="ECO:0000259" key="2">
    <source>
        <dbReference type="PROSITE" id="PS50095"/>
    </source>
</evidence>
<dbReference type="InterPro" id="IPR001024">
    <property type="entry name" value="PLAT/LH2_dom"/>
</dbReference>
<dbReference type="SUPFAM" id="SSF50969">
    <property type="entry name" value="YVTN repeat-like/Quinoprotein amine dehydrogenase"/>
    <property type="match status" value="1"/>
</dbReference>
<protein>
    <recommendedName>
        <fullName evidence="2">PLAT domain-containing protein</fullName>
    </recommendedName>
</protein>
<dbReference type="PANTHER" id="PTHR47197">
    <property type="entry name" value="PROTEIN NIRF"/>
    <property type="match status" value="1"/>
</dbReference>
<organism evidence="3 4">
    <name type="scientific">Pseudarthrobacter equi</name>
    <dbReference type="NCBI Taxonomy" id="728066"/>
    <lineage>
        <taxon>Bacteria</taxon>
        <taxon>Bacillati</taxon>
        <taxon>Actinomycetota</taxon>
        <taxon>Actinomycetes</taxon>
        <taxon>Micrococcales</taxon>
        <taxon>Micrococcaceae</taxon>
        <taxon>Pseudarthrobacter</taxon>
    </lineage>
</organism>
<dbReference type="EMBL" id="LT629779">
    <property type="protein sequence ID" value="SDT51560.1"/>
    <property type="molecule type" value="Genomic_DNA"/>
</dbReference>
<reference evidence="4" key="1">
    <citation type="submission" date="2016-10" db="EMBL/GenBank/DDBJ databases">
        <authorList>
            <person name="Varghese N."/>
            <person name="Submissions S."/>
        </authorList>
    </citation>
    <scope>NUCLEOTIDE SEQUENCE [LARGE SCALE GENOMIC DNA]</scope>
    <source>
        <strain evidence="4">IMMIB L-1606</strain>
    </source>
</reference>
<accession>A0A1H2AZV3</accession>
<keyword evidence="4" id="KW-1185">Reference proteome</keyword>
<dbReference type="PANTHER" id="PTHR47197:SF3">
    <property type="entry name" value="DIHYDRO-HEME D1 DEHYDROGENASE"/>
    <property type="match status" value="1"/>
</dbReference>
<sequence length="403" mass="42174">MYHRTAPVRLMTVLAAAGLLLSGCGTAASSPASPAPTQAATVDSAAPRLVTTYDGGIQVLDPETFKVLADFPMEGFNRINPAGDGRHVVISTAKGFEVLDTGAWTDGGRHYAQDPAMTDIVFPTTKPGHVVRHHGKTILFSDGTGEVTVFNSADLAAGQPRVETHRTEEAHHGVAVELANGELVLTLGNDKERPGIVVTDADGKEIARNEDCPGVHGEATAAGEAVVIGCQTGVLIYADGAITKLASPTEYGRIGNQAGSDESPVTLGDYKQDKDAELERPETVSLINTETKSLAFVDLGTSYSFRSLGRGPHGEALVLGTDGALHVIDPATAAVKNVFPVTAPWEEPLDWQQPRPTLFVNGHTAYVTDPASKTIHAVDIETGKITGTGTLEAVSNELTGVTG</sequence>
<dbReference type="InterPro" id="IPR047697">
    <property type="entry name" value="AztD-like"/>
</dbReference>
<feature type="chain" id="PRO_5038632926" description="PLAT domain-containing protein" evidence="1">
    <location>
        <begin position="28"/>
        <end position="403"/>
    </location>
</feature>
<feature type="domain" description="PLAT" evidence="2">
    <location>
        <begin position="374"/>
        <end position="403"/>
    </location>
</feature>
<gene>
    <name evidence="3" type="ORF">SAMN04489743_3326</name>
</gene>
<evidence type="ECO:0000313" key="3">
    <source>
        <dbReference type="EMBL" id="SDT51560.1"/>
    </source>
</evidence>
<dbReference type="OrthoDB" id="3250815at2"/>
<keyword evidence="1" id="KW-0732">Signal</keyword>
<dbReference type="InterPro" id="IPR011044">
    <property type="entry name" value="Quino_amine_DH_bsu"/>
</dbReference>
<dbReference type="InterPro" id="IPR051200">
    <property type="entry name" value="Host-pathogen_enzymatic-act"/>
</dbReference>
<dbReference type="Proteomes" id="UP000198751">
    <property type="component" value="Chromosome I"/>
</dbReference>
<feature type="signal peptide" evidence="1">
    <location>
        <begin position="1"/>
        <end position="27"/>
    </location>
</feature>
<dbReference type="RefSeq" id="WP_091722344.1">
    <property type="nucleotide sequence ID" value="NZ_LT629779.1"/>
</dbReference>
<evidence type="ECO:0000313" key="4">
    <source>
        <dbReference type="Proteomes" id="UP000198751"/>
    </source>
</evidence>